<dbReference type="Proteomes" id="UP000837857">
    <property type="component" value="Chromosome 9"/>
</dbReference>
<keyword evidence="6" id="KW-1185">Reference proteome</keyword>
<evidence type="ECO:0000259" key="4">
    <source>
        <dbReference type="PROSITE" id="PS51465"/>
    </source>
</evidence>
<comment type="subcellular location">
    <subcellularLocation>
        <location evidence="1">Secreted</location>
    </subcellularLocation>
</comment>
<evidence type="ECO:0000313" key="5">
    <source>
        <dbReference type="EMBL" id="CAH2076472.1"/>
    </source>
</evidence>
<dbReference type="Gene3D" id="3.30.60.30">
    <property type="match status" value="1"/>
</dbReference>
<dbReference type="SUPFAM" id="SSF100895">
    <property type="entry name" value="Kazal-type serine protease inhibitors"/>
    <property type="match status" value="1"/>
</dbReference>
<dbReference type="PROSITE" id="PS51465">
    <property type="entry name" value="KAZAL_2"/>
    <property type="match status" value="1"/>
</dbReference>
<proteinExistence type="predicted"/>
<evidence type="ECO:0000313" key="6">
    <source>
        <dbReference type="Proteomes" id="UP000837857"/>
    </source>
</evidence>
<keyword evidence="2" id="KW-0964">Secreted</keyword>
<accession>A0ABN8J8W5</accession>
<dbReference type="SMART" id="SM00280">
    <property type="entry name" value="KAZAL"/>
    <property type="match status" value="1"/>
</dbReference>
<sequence>MITNSIPTLCLVAFIKIQITDFDLSTTITHVVKTSQEQGSGYSTTEPVAILGKPLVVSMIEFNPAGMDINTRSEIPAQKQCVQDCQSSSSYSPVCGTNNVTYFNKEKFLCAQKCGINVSISKLGACS</sequence>
<gene>
    <name evidence="5" type="ORF">IPOD504_LOCUS17291</name>
</gene>
<dbReference type="CDD" id="cd00104">
    <property type="entry name" value="KAZAL_FS"/>
    <property type="match status" value="1"/>
</dbReference>
<dbReference type="InterPro" id="IPR036058">
    <property type="entry name" value="Kazal_dom_sf"/>
</dbReference>
<protein>
    <recommendedName>
        <fullName evidence="4">Kazal-like domain-containing protein</fullName>
    </recommendedName>
</protein>
<dbReference type="Pfam" id="PF00050">
    <property type="entry name" value="Kazal_1"/>
    <property type="match status" value="1"/>
</dbReference>
<evidence type="ECO:0000256" key="1">
    <source>
        <dbReference type="ARBA" id="ARBA00004613"/>
    </source>
</evidence>
<dbReference type="PANTHER" id="PTHR21179">
    <property type="entry name" value="SERINE-TYPE ENDOPEPTIDASE INHIBITOR"/>
    <property type="match status" value="1"/>
</dbReference>
<feature type="domain" description="Kazal-like" evidence="4">
    <location>
        <begin position="75"/>
        <end position="127"/>
    </location>
</feature>
<keyword evidence="3" id="KW-1015">Disulfide bond</keyword>
<dbReference type="InterPro" id="IPR039932">
    <property type="entry name" value="Spink4-like"/>
</dbReference>
<name>A0ABN8J8W5_9NEOP</name>
<evidence type="ECO:0000256" key="3">
    <source>
        <dbReference type="ARBA" id="ARBA00023157"/>
    </source>
</evidence>
<feature type="non-terminal residue" evidence="5">
    <location>
        <position position="127"/>
    </location>
</feature>
<reference evidence="5" key="1">
    <citation type="submission" date="2022-03" db="EMBL/GenBank/DDBJ databases">
        <authorList>
            <person name="Martin H S."/>
        </authorList>
    </citation>
    <scope>NUCLEOTIDE SEQUENCE</scope>
</reference>
<dbReference type="InterPro" id="IPR002350">
    <property type="entry name" value="Kazal_dom"/>
</dbReference>
<organism evidence="5 6">
    <name type="scientific">Iphiclides podalirius</name>
    <name type="common">scarce swallowtail</name>
    <dbReference type="NCBI Taxonomy" id="110791"/>
    <lineage>
        <taxon>Eukaryota</taxon>
        <taxon>Metazoa</taxon>
        <taxon>Ecdysozoa</taxon>
        <taxon>Arthropoda</taxon>
        <taxon>Hexapoda</taxon>
        <taxon>Insecta</taxon>
        <taxon>Pterygota</taxon>
        <taxon>Neoptera</taxon>
        <taxon>Endopterygota</taxon>
        <taxon>Lepidoptera</taxon>
        <taxon>Glossata</taxon>
        <taxon>Ditrysia</taxon>
        <taxon>Papilionoidea</taxon>
        <taxon>Papilionidae</taxon>
        <taxon>Papilioninae</taxon>
        <taxon>Iphiclides</taxon>
    </lineage>
</organism>
<dbReference type="EMBL" id="OW152821">
    <property type="protein sequence ID" value="CAH2076472.1"/>
    <property type="molecule type" value="Genomic_DNA"/>
</dbReference>
<evidence type="ECO:0000256" key="2">
    <source>
        <dbReference type="ARBA" id="ARBA00022525"/>
    </source>
</evidence>
<dbReference type="PANTHER" id="PTHR21179:SF0">
    <property type="entry name" value="SERINE PROTEASE INHIBITOR KAZAL-TYPE 4"/>
    <property type="match status" value="1"/>
</dbReference>